<accession>A0AAN7YR77</accession>
<organism evidence="2 3">
    <name type="scientific">Dictyostelium firmibasis</name>
    <dbReference type="NCBI Taxonomy" id="79012"/>
    <lineage>
        <taxon>Eukaryota</taxon>
        <taxon>Amoebozoa</taxon>
        <taxon>Evosea</taxon>
        <taxon>Eumycetozoa</taxon>
        <taxon>Dictyostelia</taxon>
        <taxon>Dictyosteliales</taxon>
        <taxon>Dictyosteliaceae</taxon>
        <taxon>Dictyostelium</taxon>
    </lineage>
</organism>
<evidence type="ECO:0000313" key="3">
    <source>
        <dbReference type="Proteomes" id="UP001344447"/>
    </source>
</evidence>
<dbReference type="AlphaFoldDB" id="A0AAN7YR77"/>
<dbReference type="EMBL" id="JAVFKY010000003">
    <property type="protein sequence ID" value="KAK5578836.1"/>
    <property type="molecule type" value="Genomic_DNA"/>
</dbReference>
<proteinExistence type="predicted"/>
<evidence type="ECO:0000256" key="1">
    <source>
        <dbReference type="SAM" id="SignalP"/>
    </source>
</evidence>
<sequence>MKTIFSIITFFSIITYTNLALASTQNFSSFIGNLTNLINDKTKSINLAGVGISMPNDYLNSQINQTYQTQNDLLKREQFSKLVNTIPPWSSNDIFILNNGSMPYMFNSYSDIINHADYKPDKTTFDFWYVKGQLSNYFRYSENSSLPGYYITQLSKPTPTYDPSKNNISELFSSNHQSLSLDNWNFEIGSGQTVLPINDQFTVEFNLLKVDINRSWFSPLLFTDRSWTYNQAGYVSDGNGNGTLPKYISSLLLINNITISLQQNQQNSDILAQVSTSSTSNYQINFGPILIKEQGGKISSGVVFGSNSIKISDIQMIAFVSTNVPFTQIKIEPVSPTPTPSTPSDTPTPSASNILYPSIFSILIFLILVASI</sequence>
<feature type="signal peptide" evidence="1">
    <location>
        <begin position="1"/>
        <end position="22"/>
    </location>
</feature>
<comment type="caution">
    <text evidence="2">The sequence shown here is derived from an EMBL/GenBank/DDBJ whole genome shotgun (WGS) entry which is preliminary data.</text>
</comment>
<reference evidence="2 3" key="1">
    <citation type="submission" date="2023-11" db="EMBL/GenBank/DDBJ databases">
        <title>Dfirmibasis_genome.</title>
        <authorList>
            <person name="Edelbroek B."/>
            <person name="Kjellin J."/>
            <person name="Jerlstrom-Hultqvist J."/>
            <person name="Soderbom F."/>
        </authorList>
    </citation>
    <scope>NUCLEOTIDE SEQUENCE [LARGE SCALE GENOMIC DNA]</scope>
    <source>
        <strain evidence="2 3">TNS-C-14</strain>
    </source>
</reference>
<keyword evidence="1" id="KW-0732">Signal</keyword>
<gene>
    <name evidence="2" type="ORF">RB653_008509</name>
</gene>
<name>A0AAN7YR77_9MYCE</name>
<evidence type="ECO:0000313" key="2">
    <source>
        <dbReference type="EMBL" id="KAK5578836.1"/>
    </source>
</evidence>
<keyword evidence="3" id="KW-1185">Reference proteome</keyword>
<feature type="chain" id="PRO_5043042747" evidence="1">
    <location>
        <begin position="23"/>
        <end position="372"/>
    </location>
</feature>
<dbReference type="Proteomes" id="UP001344447">
    <property type="component" value="Unassembled WGS sequence"/>
</dbReference>
<protein>
    <submittedName>
        <fullName evidence="2">Uncharacterized protein</fullName>
    </submittedName>
</protein>